<evidence type="ECO:0000256" key="7">
    <source>
        <dbReference type="ARBA" id="ARBA00022729"/>
    </source>
</evidence>
<keyword evidence="4" id="KW-0433">Leucine-rich repeat</keyword>
<dbReference type="PROSITE" id="PS50011">
    <property type="entry name" value="PROTEIN_KINASE_DOM"/>
    <property type="match status" value="1"/>
</dbReference>
<dbReference type="InterPro" id="IPR003591">
    <property type="entry name" value="Leu-rich_rpt_typical-subtyp"/>
</dbReference>
<gene>
    <name evidence="19" type="primary">LOC125419919</name>
</gene>
<evidence type="ECO:0000256" key="15">
    <source>
        <dbReference type="SAM" id="Phobius"/>
    </source>
</evidence>
<dbReference type="InterPro" id="IPR017441">
    <property type="entry name" value="Protein_kinase_ATP_BS"/>
</dbReference>
<evidence type="ECO:0000256" key="13">
    <source>
        <dbReference type="ARBA" id="ARBA00023136"/>
    </source>
</evidence>
<dbReference type="Proteomes" id="UP001652623">
    <property type="component" value="Chromosome 2"/>
</dbReference>
<dbReference type="RefSeq" id="XP_048322418.1">
    <property type="nucleotide sequence ID" value="XM_048466461.1"/>
</dbReference>
<dbReference type="Pfam" id="PF08263">
    <property type="entry name" value="LRRNT_2"/>
    <property type="match status" value="1"/>
</dbReference>
<dbReference type="InterPro" id="IPR001245">
    <property type="entry name" value="Ser-Thr/Tyr_kinase_cat_dom"/>
</dbReference>
<name>A0ABM3I7R7_ZIZJJ</name>
<keyword evidence="6 15" id="KW-0812">Transmembrane</keyword>
<keyword evidence="5" id="KW-0808">Transferase</keyword>
<dbReference type="PANTHER" id="PTHR27008">
    <property type="entry name" value="OS04G0122200 PROTEIN"/>
    <property type="match status" value="1"/>
</dbReference>
<feature type="domain" description="Protein kinase" evidence="17">
    <location>
        <begin position="689"/>
        <end position="911"/>
    </location>
</feature>
<keyword evidence="13 15" id="KW-0472">Membrane</keyword>
<dbReference type="InterPro" id="IPR032675">
    <property type="entry name" value="LRR_dom_sf"/>
</dbReference>
<feature type="binding site" evidence="14">
    <location>
        <position position="717"/>
    </location>
    <ligand>
        <name>ATP</name>
        <dbReference type="ChEBI" id="CHEBI:30616"/>
    </ligand>
</feature>
<sequence length="911" mass="100464">MTCFGTCSVPMMKAMSMAILVCSMVTSTMSETTNITTDQSALLVLKSHITHDPQNILSKNWSTSSSICDWVGVTCGAKHKRVTMLNLSYMGLTGTVPPQLGNLSFLVELRCRNNSFHGSLPMELTRLRRLKLISFGFNNLMKGEIPSWFGLFPKLETLNLYGNQFIGSIPTSIFNLSSLQIITLFNNQLSGVVPNEIGDLQNLEVLVLQVNHLNGPMPPKFFNISSMRIIGLTGNNLSGQFPSHTNFLFPNLEQLVIGMNNFTGPILNFISSASKLIQFDIPFNSFYGTLTSKLCSFPNIQWLNLAFNNFTIDSTDNFFTSLSNCKYLRVLELEGTPLNAMLPKFGGNLSFSLQYFGLTNCSMKGNIPKQIGSLSSLGTLKLDNNDLTGFVPTTIGGLQKLQGLYLNGNKLQGFIPSEICKLDSLVDLFLANNKLSGSIPECLGNLDSLRTLSLNSNGLNSTIPNALFSLVYILKLNLSSNSLVGSLPLDIENMKVVIAIDLSNNELSGNIPSTIGSLQNLINLSLAQNRFTGQIPTSFGELISIELMDLSKNNLSGEIPKSLEALLSLKHFNVSYNQLEGEIPTGGPFLNFSAQSFLSNNGLCGASRLQVLPCKREETHKSRNPTEAISVLRITLPVVSSIILILALTFLFMRYKKVKALKLSSEANLIFPPWRKISYEGLLEATNGFNEANLLGAGSFGTVYQGKLNDGLHVAIKVFNRNLEEAFKSFDAECELLFNLRHRNLIKILKTHNGNEFKALVLQFMSMGSLEKWLHNCDNSLNMLQRLNIMIDVASALEYLHHGYSQPVVHCDIKPSNILLDADMVAHVADFGISKMLGENALMTQTKTLATIGYMAPEKEDRSAIKDCLASIMDLALNCSSDTPEKRKTMKDVLISLHKTKKKLLKEIQSI</sequence>
<organism evidence="18 19">
    <name type="scientific">Ziziphus jujuba</name>
    <name type="common">Chinese jujube</name>
    <name type="synonym">Ziziphus sativa</name>
    <dbReference type="NCBI Taxonomy" id="326968"/>
    <lineage>
        <taxon>Eukaryota</taxon>
        <taxon>Viridiplantae</taxon>
        <taxon>Streptophyta</taxon>
        <taxon>Embryophyta</taxon>
        <taxon>Tracheophyta</taxon>
        <taxon>Spermatophyta</taxon>
        <taxon>Magnoliopsida</taxon>
        <taxon>eudicotyledons</taxon>
        <taxon>Gunneridae</taxon>
        <taxon>Pentapetalae</taxon>
        <taxon>rosids</taxon>
        <taxon>fabids</taxon>
        <taxon>Rosales</taxon>
        <taxon>Rhamnaceae</taxon>
        <taxon>Paliureae</taxon>
        <taxon>Ziziphus</taxon>
    </lineage>
</organism>
<evidence type="ECO:0000256" key="5">
    <source>
        <dbReference type="ARBA" id="ARBA00022679"/>
    </source>
</evidence>
<feature type="chain" id="PRO_5045156320" evidence="16">
    <location>
        <begin position="31"/>
        <end position="911"/>
    </location>
</feature>
<dbReference type="InterPro" id="IPR000719">
    <property type="entry name" value="Prot_kinase_dom"/>
</dbReference>
<dbReference type="SUPFAM" id="SSF56112">
    <property type="entry name" value="Protein kinase-like (PK-like)"/>
    <property type="match status" value="1"/>
</dbReference>
<keyword evidence="12 15" id="KW-1133">Transmembrane helix</keyword>
<dbReference type="Pfam" id="PF00560">
    <property type="entry name" value="LRR_1"/>
    <property type="match status" value="3"/>
</dbReference>
<dbReference type="InterPro" id="IPR011009">
    <property type="entry name" value="Kinase-like_dom_sf"/>
</dbReference>
<keyword evidence="7 16" id="KW-0732">Signal</keyword>
<keyword evidence="11 14" id="KW-0067">ATP-binding</keyword>
<dbReference type="Gene3D" id="1.10.510.10">
    <property type="entry name" value="Transferase(Phosphotransferase) domain 1"/>
    <property type="match status" value="1"/>
</dbReference>
<keyword evidence="9 14" id="KW-0547">Nucleotide-binding</keyword>
<evidence type="ECO:0000313" key="18">
    <source>
        <dbReference type="Proteomes" id="UP001652623"/>
    </source>
</evidence>
<evidence type="ECO:0000256" key="6">
    <source>
        <dbReference type="ARBA" id="ARBA00022692"/>
    </source>
</evidence>
<dbReference type="SMART" id="SM00369">
    <property type="entry name" value="LRR_TYP"/>
    <property type="match status" value="5"/>
</dbReference>
<evidence type="ECO:0000256" key="3">
    <source>
        <dbReference type="ARBA" id="ARBA00022527"/>
    </source>
</evidence>
<keyword evidence="10" id="KW-0418">Kinase</keyword>
<evidence type="ECO:0000256" key="10">
    <source>
        <dbReference type="ARBA" id="ARBA00022777"/>
    </source>
</evidence>
<dbReference type="InterPro" id="IPR055414">
    <property type="entry name" value="LRR_R13L4/SHOC2-like"/>
</dbReference>
<evidence type="ECO:0000256" key="2">
    <source>
        <dbReference type="ARBA" id="ARBA00008684"/>
    </source>
</evidence>
<evidence type="ECO:0000256" key="9">
    <source>
        <dbReference type="ARBA" id="ARBA00022741"/>
    </source>
</evidence>
<dbReference type="PROSITE" id="PS00107">
    <property type="entry name" value="PROTEIN_KINASE_ATP"/>
    <property type="match status" value="1"/>
</dbReference>
<dbReference type="InterPro" id="IPR051809">
    <property type="entry name" value="Plant_receptor-like_S/T_kinase"/>
</dbReference>
<dbReference type="InterPro" id="IPR001611">
    <property type="entry name" value="Leu-rich_rpt"/>
</dbReference>
<dbReference type="PANTHER" id="PTHR27008:SF585">
    <property type="entry name" value="PROTEIN KINASE DOMAIN-CONTAINING PROTEIN"/>
    <property type="match status" value="1"/>
</dbReference>
<dbReference type="GeneID" id="125419919"/>
<evidence type="ECO:0000259" key="17">
    <source>
        <dbReference type="PROSITE" id="PS50011"/>
    </source>
</evidence>
<evidence type="ECO:0000256" key="12">
    <source>
        <dbReference type="ARBA" id="ARBA00022989"/>
    </source>
</evidence>
<feature type="transmembrane region" description="Helical" evidence="15">
    <location>
        <begin position="631"/>
        <end position="653"/>
    </location>
</feature>
<evidence type="ECO:0000256" key="4">
    <source>
        <dbReference type="ARBA" id="ARBA00022614"/>
    </source>
</evidence>
<dbReference type="Pfam" id="PF23598">
    <property type="entry name" value="LRR_14"/>
    <property type="match status" value="1"/>
</dbReference>
<dbReference type="InterPro" id="IPR008271">
    <property type="entry name" value="Ser/Thr_kinase_AS"/>
</dbReference>
<accession>A0ABM3I7R7</accession>
<dbReference type="Gene3D" id="3.80.10.10">
    <property type="entry name" value="Ribonuclease Inhibitor"/>
    <property type="match status" value="3"/>
</dbReference>
<evidence type="ECO:0000256" key="8">
    <source>
        <dbReference type="ARBA" id="ARBA00022737"/>
    </source>
</evidence>
<feature type="signal peptide" evidence="16">
    <location>
        <begin position="1"/>
        <end position="30"/>
    </location>
</feature>
<comment type="similarity">
    <text evidence="2">Belongs to the protein kinase superfamily. Ser/Thr protein kinase family.</text>
</comment>
<reference evidence="19" key="2">
    <citation type="submission" date="2025-08" db="UniProtKB">
        <authorList>
            <consortium name="RefSeq"/>
        </authorList>
    </citation>
    <scope>IDENTIFICATION</scope>
    <source>
        <tissue evidence="19">Seedling</tissue>
    </source>
</reference>
<dbReference type="PROSITE" id="PS00108">
    <property type="entry name" value="PROTEIN_KINASE_ST"/>
    <property type="match status" value="1"/>
</dbReference>
<evidence type="ECO:0000256" key="11">
    <source>
        <dbReference type="ARBA" id="ARBA00022840"/>
    </source>
</evidence>
<evidence type="ECO:0000256" key="16">
    <source>
        <dbReference type="SAM" id="SignalP"/>
    </source>
</evidence>
<dbReference type="SMART" id="SM00220">
    <property type="entry name" value="S_TKc"/>
    <property type="match status" value="1"/>
</dbReference>
<protein>
    <submittedName>
        <fullName evidence="19">Receptor-like protein kinase At3g47110</fullName>
    </submittedName>
</protein>
<reference evidence="18" key="1">
    <citation type="submission" date="2025-05" db="UniProtKB">
        <authorList>
            <consortium name="RefSeq"/>
        </authorList>
    </citation>
    <scope>NUCLEOTIDE SEQUENCE [LARGE SCALE GENOMIC DNA]</scope>
</reference>
<dbReference type="Gene3D" id="3.30.200.20">
    <property type="entry name" value="Phosphorylase Kinase, domain 1"/>
    <property type="match status" value="1"/>
</dbReference>
<comment type="subcellular location">
    <subcellularLocation>
        <location evidence="1">Membrane</location>
    </subcellularLocation>
</comment>
<keyword evidence="3" id="KW-0723">Serine/threonine-protein kinase</keyword>
<dbReference type="Pfam" id="PF13855">
    <property type="entry name" value="LRR_8"/>
    <property type="match status" value="1"/>
</dbReference>
<dbReference type="Pfam" id="PF07714">
    <property type="entry name" value="PK_Tyr_Ser-Thr"/>
    <property type="match status" value="1"/>
</dbReference>
<evidence type="ECO:0000313" key="19">
    <source>
        <dbReference type="RefSeq" id="XP_048322418.1"/>
    </source>
</evidence>
<dbReference type="InterPro" id="IPR013210">
    <property type="entry name" value="LRR_N_plant-typ"/>
</dbReference>
<keyword evidence="18" id="KW-1185">Reference proteome</keyword>
<keyword evidence="8" id="KW-0677">Repeat</keyword>
<proteinExistence type="inferred from homology"/>
<dbReference type="SUPFAM" id="SSF52047">
    <property type="entry name" value="RNI-like"/>
    <property type="match status" value="2"/>
</dbReference>
<evidence type="ECO:0000256" key="1">
    <source>
        <dbReference type="ARBA" id="ARBA00004370"/>
    </source>
</evidence>
<evidence type="ECO:0000256" key="14">
    <source>
        <dbReference type="PROSITE-ProRule" id="PRU10141"/>
    </source>
</evidence>